<evidence type="ECO:0000313" key="2">
    <source>
        <dbReference type="Proteomes" id="UP000578112"/>
    </source>
</evidence>
<sequence>MRESDLGTWAQAHLCRYLFAHPPVHRVEAGTQPENAPEQHALRKIGVRKEGVPRGAEFRDGARCDIVVFGLLRGEQPPD</sequence>
<dbReference type="Gene3D" id="3.40.630.30">
    <property type="match status" value="1"/>
</dbReference>
<keyword evidence="1" id="KW-0808">Transferase</keyword>
<dbReference type="GO" id="GO:0016740">
    <property type="term" value="F:transferase activity"/>
    <property type="evidence" value="ECO:0007669"/>
    <property type="project" value="UniProtKB-KW"/>
</dbReference>
<accession>A0A7W7HXY5</accession>
<protein>
    <submittedName>
        <fullName evidence="1">RimJ/RimL family protein N-acetyltransferase</fullName>
    </submittedName>
</protein>
<evidence type="ECO:0000313" key="1">
    <source>
        <dbReference type="EMBL" id="MBB4762839.1"/>
    </source>
</evidence>
<gene>
    <name evidence="1" type="ORF">BJ971_003395</name>
</gene>
<name>A0A7W7HXY5_9ACTN</name>
<dbReference type="SUPFAM" id="SSF55729">
    <property type="entry name" value="Acyl-CoA N-acyltransferases (Nat)"/>
    <property type="match status" value="1"/>
</dbReference>
<dbReference type="Proteomes" id="UP000578112">
    <property type="component" value="Unassembled WGS sequence"/>
</dbReference>
<comment type="caution">
    <text evidence="1">The sequence shown here is derived from an EMBL/GenBank/DDBJ whole genome shotgun (WGS) entry which is preliminary data.</text>
</comment>
<reference evidence="1 2" key="1">
    <citation type="submission" date="2020-08" db="EMBL/GenBank/DDBJ databases">
        <title>Sequencing the genomes of 1000 actinobacteria strains.</title>
        <authorList>
            <person name="Klenk H.-P."/>
        </authorList>
    </citation>
    <scope>NUCLEOTIDE SEQUENCE [LARGE SCALE GENOMIC DNA]</scope>
    <source>
        <strain evidence="1 2">DSM 43149</strain>
    </source>
</reference>
<proteinExistence type="predicted"/>
<dbReference type="EMBL" id="JACHNH010000001">
    <property type="protein sequence ID" value="MBB4762839.1"/>
    <property type="molecule type" value="Genomic_DNA"/>
</dbReference>
<dbReference type="AlphaFoldDB" id="A0A7W7HXY5"/>
<keyword evidence="2" id="KW-1185">Reference proteome</keyword>
<dbReference type="InterPro" id="IPR016181">
    <property type="entry name" value="Acyl_CoA_acyltransferase"/>
</dbReference>
<organism evidence="1 2">
    <name type="scientific">Actinoplanes digitatis</name>
    <dbReference type="NCBI Taxonomy" id="1868"/>
    <lineage>
        <taxon>Bacteria</taxon>
        <taxon>Bacillati</taxon>
        <taxon>Actinomycetota</taxon>
        <taxon>Actinomycetes</taxon>
        <taxon>Micromonosporales</taxon>
        <taxon>Micromonosporaceae</taxon>
        <taxon>Actinoplanes</taxon>
    </lineage>
</organism>